<reference evidence="2" key="1">
    <citation type="submission" date="2023-04" db="EMBL/GenBank/DDBJ databases">
        <title>Phytophthora fragariaefolia NBRC 109709.</title>
        <authorList>
            <person name="Ichikawa N."/>
            <person name="Sato H."/>
            <person name="Tonouchi N."/>
        </authorList>
    </citation>
    <scope>NUCLEOTIDE SEQUENCE</scope>
    <source>
        <strain evidence="2">NBRC 109709</strain>
    </source>
</reference>
<evidence type="ECO:0000313" key="2">
    <source>
        <dbReference type="EMBL" id="GMF51891.1"/>
    </source>
</evidence>
<dbReference type="PANTHER" id="PTHR37984">
    <property type="entry name" value="PROTEIN CBG26694"/>
    <property type="match status" value="1"/>
</dbReference>
<dbReference type="SUPFAM" id="SSF53098">
    <property type="entry name" value="Ribonuclease H-like"/>
    <property type="match status" value="1"/>
</dbReference>
<feature type="domain" description="Integrase catalytic" evidence="1">
    <location>
        <begin position="57"/>
        <end position="153"/>
    </location>
</feature>
<dbReference type="GO" id="GO:0015074">
    <property type="term" value="P:DNA integration"/>
    <property type="evidence" value="ECO:0007669"/>
    <property type="project" value="InterPro"/>
</dbReference>
<keyword evidence="3" id="KW-1185">Reference proteome</keyword>
<dbReference type="Proteomes" id="UP001165121">
    <property type="component" value="Unassembled WGS sequence"/>
</dbReference>
<dbReference type="InterPro" id="IPR036397">
    <property type="entry name" value="RNaseH_sf"/>
</dbReference>
<dbReference type="InterPro" id="IPR012337">
    <property type="entry name" value="RNaseH-like_sf"/>
</dbReference>
<dbReference type="InterPro" id="IPR050951">
    <property type="entry name" value="Retrovirus_Pol_polyprotein"/>
</dbReference>
<dbReference type="Pfam" id="PF17921">
    <property type="entry name" value="Integrase_H2C2"/>
    <property type="match status" value="1"/>
</dbReference>
<comment type="caution">
    <text evidence="2">The sequence shown here is derived from an EMBL/GenBank/DDBJ whole genome shotgun (WGS) entry which is preliminary data.</text>
</comment>
<protein>
    <submittedName>
        <fullName evidence="2">Unnamed protein product</fullName>
    </submittedName>
</protein>
<dbReference type="PROSITE" id="PS50994">
    <property type="entry name" value="INTEGRASE"/>
    <property type="match status" value="1"/>
</dbReference>
<gene>
    <name evidence="2" type="ORF">Pfra01_002113900</name>
</gene>
<dbReference type="EMBL" id="BSXT01002968">
    <property type="protein sequence ID" value="GMF51891.1"/>
    <property type="molecule type" value="Genomic_DNA"/>
</dbReference>
<dbReference type="Gene3D" id="3.30.420.10">
    <property type="entry name" value="Ribonuclease H-like superfamily/Ribonuclease H"/>
    <property type="match status" value="1"/>
</dbReference>
<dbReference type="InterPro" id="IPR001584">
    <property type="entry name" value="Integrase_cat-core"/>
</dbReference>
<name>A0A9W7D1F5_9STRA</name>
<accession>A0A9W7D1F5</accession>
<dbReference type="GO" id="GO:0003676">
    <property type="term" value="F:nucleic acid binding"/>
    <property type="evidence" value="ECO:0007669"/>
    <property type="project" value="InterPro"/>
</dbReference>
<evidence type="ECO:0000313" key="3">
    <source>
        <dbReference type="Proteomes" id="UP001165121"/>
    </source>
</evidence>
<dbReference type="PANTHER" id="PTHR37984:SF5">
    <property type="entry name" value="PROTEIN NYNRIN-LIKE"/>
    <property type="match status" value="1"/>
</dbReference>
<dbReference type="InterPro" id="IPR041588">
    <property type="entry name" value="Integrase_H2C2"/>
</dbReference>
<dbReference type="AlphaFoldDB" id="A0A9W7D1F5"/>
<proteinExistence type="predicted"/>
<sequence length="153" mass="17951">MSKLLHPHRGFVSQTQVNGLRTKIIEQFHDSSIVAHPGIRRRYLRIKQWYYWDLLHEDVEQIANYFFDNVVRHHGVPAVIISDHDPKFTARFWKSLAQVIGVQLNMTTSYRAQADGQTERQNRVLEDVLRCMVSYHGDDWAVKLGTIEYAMAR</sequence>
<evidence type="ECO:0000259" key="1">
    <source>
        <dbReference type="PROSITE" id="PS50994"/>
    </source>
</evidence>
<organism evidence="2 3">
    <name type="scientific">Phytophthora fragariaefolia</name>
    <dbReference type="NCBI Taxonomy" id="1490495"/>
    <lineage>
        <taxon>Eukaryota</taxon>
        <taxon>Sar</taxon>
        <taxon>Stramenopiles</taxon>
        <taxon>Oomycota</taxon>
        <taxon>Peronosporomycetes</taxon>
        <taxon>Peronosporales</taxon>
        <taxon>Peronosporaceae</taxon>
        <taxon>Phytophthora</taxon>
    </lineage>
</organism>
<dbReference type="OrthoDB" id="4369127at2759"/>